<evidence type="ECO:0000313" key="6">
    <source>
        <dbReference type="Proteomes" id="UP000731907"/>
    </source>
</evidence>
<dbReference type="Proteomes" id="UP000731907">
    <property type="component" value="Unassembled WGS sequence"/>
</dbReference>
<reference evidence="5 6" key="1">
    <citation type="submission" date="2021-06" db="EMBL/GenBank/DDBJ databases">
        <title>Rhodobacteraceae bacterium strain HSP-20.</title>
        <authorList>
            <person name="Chen W.-M."/>
        </authorList>
    </citation>
    <scope>NUCLEOTIDE SEQUENCE [LARGE SCALE GENOMIC DNA]</scope>
    <source>
        <strain evidence="5 6">HSP-20</strain>
    </source>
</reference>
<dbReference type="EMBL" id="JAAATX020000009">
    <property type="protein sequence ID" value="MBU9698830.1"/>
    <property type="molecule type" value="Genomic_DNA"/>
</dbReference>
<dbReference type="InterPro" id="IPR011991">
    <property type="entry name" value="ArsR-like_HTH"/>
</dbReference>
<sequence length="241" mass="27238">MAPQGYQQFCPVAMACEMLEPRWTMLILCEMWSGSTRFSEIQRGVPGMSPSLLSRRLKEMEVKGLVTRTTDSDGHIDYRTTPTADELEPLVHALGAWAHRHIDPDLQLECLDDHLLMWNIRRKIVVSELPRRKVVVQFILKIDGKPDCNYWLIVRTDGATDLCMVNPKFDVDLYVSADLRAITSVWMGHSSFAQEFAREQIVLIGDKALARSLPRWLQRSSFAASRPGATASPPSVRLAGE</sequence>
<comment type="caution">
    <text evidence="5">The sequence shown here is derived from an EMBL/GenBank/DDBJ whole genome shotgun (WGS) entry which is preliminary data.</text>
</comment>
<keyword evidence="2" id="KW-0238">DNA-binding</keyword>
<dbReference type="InterPro" id="IPR036390">
    <property type="entry name" value="WH_DNA-bd_sf"/>
</dbReference>
<proteinExistence type="predicted"/>
<dbReference type="Pfam" id="PF01638">
    <property type="entry name" value="HxlR"/>
    <property type="match status" value="1"/>
</dbReference>
<keyword evidence="1" id="KW-0805">Transcription regulation</keyword>
<dbReference type="PROSITE" id="PS51118">
    <property type="entry name" value="HTH_HXLR"/>
    <property type="match status" value="1"/>
</dbReference>
<evidence type="ECO:0000256" key="1">
    <source>
        <dbReference type="ARBA" id="ARBA00023015"/>
    </source>
</evidence>
<organism evidence="5 6">
    <name type="scientific">Paragemmobacter amnigenus</name>
    <dbReference type="NCBI Taxonomy" id="2852097"/>
    <lineage>
        <taxon>Bacteria</taxon>
        <taxon>Pseudomonadati</taxon>
        <taxon>Pseudomonadota</taxon>
        <taxon>Alphaproteobacteria</taxon>
        <taxon>Rhodobacterales</taxon>
        <taxon>Paracoccaceae</taxon>
        <taxon>Paragemmobacter</taxon>
    </lineage>
</organism>
<evidence type="ECO:0000313" key="5">
    <source>
        <dbReference type="EMBL" id="MBU9698830.1"/>
    </source>
</evidence>
<dbReference type="InterPro" id="IPR002577">
    <property type="entry name" value="HTH_HxlR"/>
</dbReference>
<gene>
    <name evidence="5" type="ORF">GU927_013345</name>
</gene>
<keyword evidence="3" id="KW-0804">Transcription</keyword>
<evidence type="ECO:0000256" key="3">
    <source>
        <dbReference type="ARBA" id="ARBA00023163"/>
    </source>
</evidence>
<feature type="domain" description="HTH hxlR-type" evidence="4">
    <location>
        <begin position="10"/>
        <end position="106"/>
    </location>
</feature>
<dbReference type="InterPro" id="IPR036388">
    <property type="entry name" value="WH-like_DNA-bd_sf"/>
</dbReference>
<evidence type="ECO:0000256" key="2">
    <source>
        <dbReference type="ARBA" id="ARBA00023125"/>
    </source>
</evidence>
<evidence type="ECO:0000259" key="4">
    <source>
        <dbReference type="PROSITE" id="PS51118"/>
    </source>
</evidence>
<protein>
    <submittedName>
        <fullName evidence="5">Helix-turn-helix transcriptional regulator</fullName>
    </submittedName>
</protein>
<dbReference type="PANTHER" id="PTHR33204">
    <property type="entry name" value="TRANSCRIPTIONAL REGULATOR, MARR FAMILY"/>
    <property type="match status" value="1"/>
</dbReference>
<dbReference type="CDD" id="cd00090">
    <property type="entry name" value="HTH_ARSR"/>
    <property type="match status" value="1"/>
</dbReference>
<keyword evidence="6" id="KW-1185">Reference proteome</keyword>
<dbReference type="SUPFAM" id="SSF46785">
    <property type="entry name" value="Winged helix' DNA-binding domain"/>
    <property type="match status" value="1"/>
</dbReference>
<dbReference type="PANTHER" id="PTHR33204:SF18">
    <property type="entry name" value="TRANSCRIPTIONAL REGULATORY PROTEIN"/>
    <property type="match status" value="1"/>
</dbReference>
<dbReference type="Gene3D" id="1.10.10.10">
    <property type="entry name" value="Winged helix-like DNA-binding domain superfamily/Winged helix DNA-binding domain"/>
    <property type="match status" value="1"/>
</dbReference>
<accession>A0ABS6J5L6</accession>
<name>A0ABS6J5L6_9RHOB</name>